<feature type="coiled-coil region" evidence="9">
    <location>
        <begin position="837"/>
        <end position="899"/>
    </location>
</feature>
<keyword evidence="12" id="KW-1185">Reference proteome</keyword>
<dbReference type="Proteomes" id="UP000518266">
    <property type="component" value="Unassembled WGS sequence"/>
</dbReference>
<dbReference type="PANTHER" id="PTHR19354:SF4">
    <property type="entry name" value="ZIPPER PUTATIVE TUMOR SUPPRESSOR 2-RELATED"/>
    <property type="match status" value="1"/>
</dbReference>
<evidence type="ECO:0000256" key="2">
    <source>
        <dbReference type="ARBA" id="ARBA00022618"/>
    </source>
</evidence>
<dbReference type="GO" id="GO:0030496">
    <property type="term" value="C:midbody"/>
    <property type="evidence" value="ECO:0007669"/>
    <property type="project" value="UniProtKB-UniRule"/>
</dbReference>
<keyword evidence="4 9" id="KW-0493">Microtubule</keyword>
<dbReference type="GO" id="GO:0000281">
    <property type="term" value="P:mitotic cytokinesis"/>
    <property type="evidence" value="ECO:0007669"/>
    <property type="project" value="UniProtKB-UniRule"/>
</dbReference>
<comment type="caution">
    <text evidence="11">The sequence shown here is derived from an EMBL/GenBank/DDBJ whole genome shotgun (WGS) entry which is preliminary data.</text>
</comment>
<dbReference type="AlphaFoldDB" id="A0A7J5XY47"/>
<dbReference type="EMBL" id="JAAKFY010000019">
    <property type="protein sequence ID" value="KAF3842065.1"/>
    <property type="molecule type" value="Genomic_DNA"/>
</dbReference>
<evidence type="ECO:0000256" key="7">
    <source>
        <dbReference type="ARBA" id="ARBA00023212"/>
    </source>
</evidence>
<evidence type="ECO:0000256" key="3">
    <source>
        <dbReference type="ARBA" id="ARBA00022687"/>
    </source>
</evidence>
<feature type="compositionally biased region" description="Acidic residues" evidence="10">
    <location>
        <begin position="132"/>
        <end position="142"/>
    </location>
</feature>
<comment type="similarity">
    <text evidence="9">Belongs to the LZTS2 family.</text>
</comment>
<dbReference type="GO" id="GO:0051255">
    <property type="term" value="P:spindle midzone assembly"/>
    <property type="evidence" value="ECO:0007669"/>
    <property type="project" value="UniProtKB-UniRule"/>
</dbReference>
<comment type="subcellular location">
    <subcellularLocation>
        <location evidence="9">Cytoplasm</location>
    </subcellularLocation>
    <subcellularLocation>
        <location evidence="9">Cytoplasm</location>
        <location evidence="9">Cytoskeleton</location>
        <location evidence="9">Microtubule organizing center</location>
        <location evidence="9">Centrosome</location>
    </subcellularLocation>
</comment>
<feature type="region of interest" description="Disordered" evidence="10">
    <location>
        <begin position="103"/>
        <end position="167"/>
    </location>
</feature>
<feature type="region of interest" description="Disordered" evidence="10">
    <location>
        <begin position="261"/>
        <end position="293"/>
    </location>
</feature>
<dbReference type="GO" id="GO:0005874">
    <property type="term" value="C:microtubule"/>
    <property type="evidence" value="ECO:0007669"/>
    <property type="project" value="UniProtKB-KW"/>
</dbReference>
<keyword evidence="3 9" id="KW-0879">Wnt signaling pathway</keyword>
<evidence type="ECO:0000256" key="9">
    <source>
        <dbReference type="HAMAP-Rule" id="MF_03026"/>
    </source>
</evidence>
<feature type="compositionally biased region" description="Polar residues" evidence="10">
    <location>
        <begin position="412"/>
        <end position="459"/>
    </location>
</feature>
<keyword evidence="2 9" id="KW-0132">Cell division</keyword>
<evidence type="ECO:0000256" key="4">
    <source>
        <dbReference type="ARBA" id="ARBA00022701"/>
    </source>
</evidence>
<accession>A0A7J5XY47</accession>
<feature type="region of interest" description="Disordered" evidence="10">
    <location>
        <begin position="408"/>
        <end position="534"/>
    </location>
</feature>
<keyword evidence="7 9" id="KW-0206">Cytoskeleton</keyword>
<dbReference type="GO" id="GO:0005813">
    <property type="term" value="C:centrosome"/>
    <property type="evidence" value="ECO:0007669"/>
    <property type="project" value="UniProtKB-SubCell"/>
</dbReference>
<keyword evidence="6 9" id="KW-0175">Coiled coil</keyword>
<dbReference type="Pfam" id="PF06818">
    <property type="entry name" value="Fez1"/>
    <property type="match status" value="1"/>
</dbReference>
<feature type="compositionally biased region" description="Gly residues" evidence="10">
    <location>
        <begin position="280"/>
        <end position="293"/>
    </location>
</feature>
<evidence type="ECO:0000256" key="8">
    <source>
        <dbReference type="ARBA" id="ARBA00023306"/>
    </source>
</evidence>
<dbReference type="InterPro" id="IPR028597">
    <property type="entry name" value="LZTS2"/>
</dbReference>
<dbReference type="OrthoDB" id="10030037at2759"/>
<keyword evidence="1 9" id="KW-0963">Cytoplasm</keyword>
<dbReference type="InterPro" id="IPR045329">
    <property type="entry name" value="LZTS"/>
</dbReference>
<evidence type="ECO:0000256" key="5">
    <source>
        <dbReference type="ARBA" id="ARBA00022776"/>
    </source>
</evidence>
<proteinExistence type="inferred from homology"/>
<name>A0A7J5XY47_DISMA</name>
<evidence type="ECO:0000313" key="11">
    <source>
        <dbReference type="EMBL" id="KAF3842065.1"/>
    </source>
</evidence>
<gene>
    <name evidence="9" type="primary">LZTS2</name>
    <name evidence="9" type="synonym">LAPSER1</name>
    <name evidence="11" type="ORF">F7725_024016</name>
</gene>
<dbReference type="GO" id="GO:0005737">
    <property type="term" value="C:cytoplasm"/>
    <property type="evidence" value="ECO:0007669"/>
    <property type="project" value="UniProtKB-SubCell"/>
</dbReference>
<feature type="compositionally biased region" description="Low complexity" evidence="10">
    <location>
        <begin position="494"/>
        <end position="519"/>
    </location>
</feature>
<keyword evidence="8 9" id="KW-0131">Cell cycle</keyword>
<dbReference type="GO" id="GO:0051168">
    <property type="term" value="P:nuclear export"/>
    <property type="evidence" value="ECO:0007669"/>
    <property type="project" value="UniProtKB-UniRule"/>
</dbReference>
<dbReference type="GO" id="GO:0090090">
    <property type="term" value="P:negative regulation of canonical Wnt signaling pathway"/>
    <property type="evidence" value="ECO:0007669"/>
    <property type="project" value="TreeGrafter"/>
</dbReference>
<sequence>MCRRLQMDVGFCSSCPPLTIFPQKTLISHRPSLNMQHHSFSSPNTFILRESPWHRLRHAFCVKAATFSFTLLYSSLISRIETQRSSKRSKVLGCLHSAISPSPPDIQALDAGRHSERQGGWQTKVREGGRNEEDEEEEEEEEERRGRGGGAKADSREGKLRRGTVESRHPAVPAAIIPLPLRPLPGPLWALQPWDSHGFCQQPHIRPDVSGETLPGRQRVLHQVTPIHPGTSCFRLQDNTLRSGSSLEHLLVISNQTLPQAQVLPPPLPTKKQPRPGNCTGTGGGTAAGAVGGGPNGNSGYVSDEVLVGDWNDNLVVAAVSPCNQKDNRALNGNIGGPPPKLIPVSGQLEKNMEKVLIRPTAFKPVIPKNRHSVHYLSPRPAPSSLSESQASLNLLLPLGGSNGAGGTNGLVVSSTSSTEGKRNSYSGGRNARSSQSCSMSDSGRNSLSSLPTHSSTGYSLAPSEGSSSGSGSGGQLEPVTGLGRTTSGGNGSHGHTNSDSGRSSSSKSTGSGSLSGRGQPLSDSGSCGHSPPLELEDKLRERDLELQQLRENLDENEAAICQVYEEKQRRCEREMEELRQSCATKMKQASQKAQRAQQVLQLQVFQLQQEKKKLQEDFSSLLQDRETLERRCASIQREQTQLGPRLEETKWEVCQKSGEISLLKQQLKEIQSELSQKAGDIVMLKAQLREARSELQASQARSREAGMALRTRSLELEVCENELQRRKSEAELLREKAGRLEEESARLRDTLSLHSGHSLPANLSMKGHCMSLSLQQGRGVTGRGGPSPSLYRDAEDTHVVWGGESDEAKAQRQNAEAVLGFRQQVERLKAELMYERRTNEEQLSRFEDERRVWQEEKEKVIRYQKQLQQNYIQMYRRNRDLERVMRELSLELENRDMEDYEVHSGSNDIHFEEITATEI</sequence>
<feature type="compositionally biased region" description="Basic and acidic residues" evidence="10">
    <location>
        <begin position="153"/>
        <end position="167"/>
    </location>
</feature>
<evidence type="ECO:0000256" key="1">
    <source>
        <dbReference type="ARBA" id="ARBA00022490"/>
    </source>
</evidence>
<reference evidence="11 12" key="1">
    <citation type="submission" date="2020-03" db="EMBL/GenBank/DDBJ databases">
        <title>Dissostichus mawsoni Genome sequencing and assembly.</title>
        <authorList>
            <person name="Park H."/>
        </authorList>
    </citation>
    <scope>NUCLEOTIDE SEQUENCE [LARGE SCALE GENOMIC DNA]</scope>
    <source>
        <strain evidence="11">DM0001</strain>
        <tissue evidence="11">Muscle</tissue>
    </source>
</reference>
<dbReference type="GO" id="GO:0016055">
    <property type="term" value="P:Wnt signaling pathway"/>
    <property type="evidence" value="ECO:0007669"/>
    <property type="project" value="UniProtKB-KW"/>
</dbReference>
<organism evidence="11 12">
    <name type="scientific">Dissostichus mawsoni</name>
    <name type="common">Antarctic cod</name>
    <dbReference type="NCBI Taxonomy" id="36200"/>
    <lineage>
        <taxon>Eukaryota</taxon>
        <taxon>Metazoa</taxon>
        <taxon>Chordata</taxon>
        <taxon>Craniata</taxon>
        <taxon>Vertebrata</taxon>
        <taxon>Euteleostomi</taxon>
        <taxon>Actinopterygii</taxon>
        <taxon>Neopterygii</taxon>
        <taxon>Teleostei</taxon>
        <taxon>Neoteleostei</taxon>
        <taxon>Acanthomorphata</taxon>
        <taxon>Eupercaria</taxon>
        <taxon>Perciformes</taxon>
        <taxon>Notothenioidei</taxon>
        <taxon>Nototheniidae</taxon>
        <taxon>Dissostichus</taxon>
    </lineage>
</organism>
<evidence type="ECO:0000256" key="6">
    <source>
        <dbReference type="ARBA" id="ARBA00023054"/>
    </source>
</evidence>
<evidence type="ECO:0000313" key="12">
    <source>
        <dbReference type="Proteomes" id="UP000518266"/>
    </source>
</evidence>
<dbReference type="PANTHER" id="PTHR19354">
    <property type="entry name" value="ZIPPER PUTATIVE TUMOR SUPPRESSOR 2 HOMOLOG-LIKE PROTEIN-RELATED"/>
    <property type="match status" value="1"/>
</dbReference>
<dbReference type="GO" id="GO:0051013">
    <property type="term" value="P:microtubule severing"/>
    <property type="evidence" value="ECO:0007669"/>
    <property type="project" value="UniProtKB-UniRule"/>
</dbReference>
<keyword evidence="5 9" id="KW-0498">Mitosis</keyword>
<protein>
    <recommendedName>
        <fullName evidence="9">Leucine zipper putative tumor suppressor 2 homolog</fullName>
    </recommendedName>
    <alternativeName>
        <fullName evidence="9">Protein LAPSER1</fullName>
    </alternativeName>
</protein>
<comment type="function">
    <text evidence="9">Negative regulator of katanin-mediated microtubule severing and release from the centrosome. Required for central spindle formation and the completion of cytokinesis. Negative regulator of the Wnt signaling pathway. Represses beta-catenin-mediated transcriptional activation by promoting the nuclear exclusion of beta-catenin.</text>
</comment>
<dbReference type="HAMAP" id="MF_03026">
    <property type="entry name" value="LZTS2"/>
    <property type="match status" value="1"/>
</dbReference>
<feature type="coiled-coil region" evidence="9">
    <location>
        <begin position="540"/>
        <end position="751"/>
    </location>
</feature>
<evidence type="ECO:0000256" key="10">
    <source>
        <dbReference type="SAM" id="MobiDB-lite"/>
    </source>
</evidence>